<dbReference type="Proteomes" id="UP001145087">
    <property type="component" value="Unassembled WGS sequence"/>
</dbReference>
<sequence length="717" mass="81965">MNLKKFKISLLSALVLWSVLSCSTSTNQTSKINRFEVVTRHNIENTSFDTLASLTVGNGKFALTVDATGLQTFPEIYENGIPLGTMSEWGWHSYPNTENFELKDTYKYYDVEGRKIPYAVQWKEAGRQKDAANYFRENPHRLHLGSIGLELLNQDKSTVEATQITNINQKLNLWEGLITSSFDVENENIRVTTLSHPEKDFIAANINFDRFKKGLLGIKLRFPYPTALWGGDGCDWGNQSLHHSAIIAKTNNSAIFEHSIDTTKYFVQVNWTGNADLLTKEDHYFVLQPATKTTEISVFVAFSPKNDFSETTDFENTKDYSTQKWEEFWQSGGAVDFSATADPRAAEIERRVVLSQYLTRVQCAGNFPPQETGLTYNSWYGKPHLEMHWWHGVHFAYWNRTELLEKSLGYYNAIFDKAKTKASIQGYEGVRWPKMTDSSGNDSPSGVGEFLIWQQPHIIYFAEQCYQNNPSAETLEKYAKLVLATAEFMADFTRYEEKNKRYILGPPLIPAQESLIREITTNPPFEVAYWHWALSVAQKWHERMGKPINPDWQEIIDGLPPFAQKNGLYLAAESAPDSYENEEYYSDHPMVLGAFGILPATVKMDTAVMSNTFDYIEKTWNWTRTWGWDYPMAAMSATRLGKPEKAVDLLLKGVQKNTYLKNGHNYQDQRLRLYLPGNGGVLTAVAMMCAGYEGNTKQNPGFPEDWDVKWENLKPVF</sequence>
<protein>
    <recommendedName>
        <fullName evidence="4">Glycoside hydrolase family 65</fullName>
    </recommendedName>
</protein>
<dbReference type="GO" id="GO:0005975">
    <property type="term" value="P:carbohydrate metabolic process"/>
    <property type="evidence" value="ECO:0007669"/>
    <property type="project" value="InterPro"/>
</dbReference>
<dbReference type="AlphaFoldDB" id="A0A9X3J8H6"/>
<keyword evidence="1" id="KW-0732">Signal</keyword>
<organism evidence="2 3">
    <name type="scientific">Draconibacterium aestuarii</name>
    <dbReference type="NCBI Taxonomy" id="2998507"/>
    <lineage>
        <taxon>Bacteria</taxon>
        <taxon>Pseudomonadati</taxon>
        <taxon>Bacteroidota</taxon>
        <taxon>Bacteroidia</taxon>
        <taxon>Marinilabiliales</taxon>
        <taxon>Prolixibacteraceae</taxon>
        <taxon>Draconibacterium</taxon>
    </lineage>
</organism>
<dbReference type="PANTHER" id="PTHR11051:SF8">
    <property type="entry name" value="PROTEIN-GLUCOSYLGALACTOSYLHYDROXYLYSINE GLUCOSIDASE"/>
    <property type="match status" value="1"/>
</dbReference>
<dbReference type="InterPro" id="IPR012341">
    <property type="entry name" value="6hp_glycosidase-like_sf"/>
</dbReference>
<feature type="chain" id="PRO_5040859510" description="Glycoside hydrolase family 65" evidence="1">
    <location>
        <begin position="24"/>
        <end position="717"/>
    </location>
</feature>
<evidence type="ECO:0000256" key="1">
    <source>
        <dbReference type="SAM" id="SignalP"/>
    </source>
</evidence>
<evidence type="ECO:0000313" key="2">
    <source>
        <dbReference type="EMBL" id="MCY1723072.1"/>
    </source>
</evidence>
<gene>
    <name evidence="2" type="ORF">OU798_22175</name>
</gene>
<dbReference type="PROSITE" id="PS51257">
    <property type="entry name" value="PROKAR_LIPOPROTEIN"/>
    <property type="match status" value="1"/>
</dbReference>
<evidence type="ECO:0008006" key="4">
    <source>
        <dbReference type="Google" id="ProtNLM"/>
    </source>
</evidence>
<reference evidence="2" key="1">
    <citation type="submission" date="2022-11" db="EMBL/GenBank/DDBJ databases">
        <title>Marilongibacter aestuarii gen. nov., sp. nov., isolated from tidal flat sediment.</title>
        <authorList>
            <person name="Jiayan W."/>
        </authorList>
    </citation>
    <scope>NUCLEOTIDE SEQUENCE</scope>
    <source>
        <strain evidence="2">Z1-6</strain>
    </source>
</reference>
<evidence type="ECO:0000313" key="3">
    <source>
        <dbReference type="Proteomes" id="UP001145087"/>
    </source>
</evidence>
<name>A0A9X3J8H6_9BACT</name>
<feature type="signal peptide" evidence="1">
    <location>
        <begin position="1"/>
        <end position="23"/>
    </location>
</feature>
<proteinExistence type="predicted"/>
<dbReference type="GO" id="GO:0004553">
    <property type="term" value="F:hydrolase activity, hydrolyzing O-glycosyl compounds"/>
    <property type="evidence" value="ECO:0007669"/>
    <property type="project" value="TreeGrafter"/>
</dbReference>
<dbReference type="EMBL" id="JAPOHD010000066">
    <property type="protein sequence ID" value="MCY1723072.1"/>
    <property type="molecule type" value="Genomic_DNA"/>
</dbReference>
<keyword evidence="3" id="KW-1185">Reference proteome</keyword>
<dbReference type="InterPro" id="IPR008928">
    <property type="entry name" value="6-hairpin_glycosidase_sf"/>
</dbReference>
<dbReference type="RefSeq" id="WP_343335397.1">
    <property type="nucleotide sequence ID" value="NZ_JAPOHD010000066.1"/>
</dbReference>
<dbReference type="PANTHER" id="PTHR11051">
    <property type="entry name" value="GLYCOSYL HYDROLASE-RELATED"/>
    <property type="match status" value="1"/>
</dbReference>
<comment type="caution">
    <text evidence="2">The sequence shown here is derived from an EMBL/GenBank/DDBJ whole genome shotgun (WGS) entry which is preliminary data.</text>
</comment>
<dbReference type="Gene3D" id="1.50.10.10">
    <property type="match status" value="1"/>
</dbReference>
<dbReference type="SUPFAM" id="SSF48208">
    <property type="entry name" value="Six-hairpin glycosidases"/>
    <property type="match status" value="1"/>
</dbReference>
<accession>A0A9X3J8H6</accession>